<evidence type="ECO:0000259" key="2">
    <source>
        <dbReference type="PROSITE" id="PS50887"/>
    </source>
</evidence>
<name>A0A0F9TLR8_9ZZZZ</name>
<dbReference type="PANTHER" id="PTHR45138:SF9">
    <property type="entry name" value="DIGUANYLATE CYCLASE DGCM-RELATED"/>
    <property type="match status" value="1"/>
</dbReference>
<keyword evidence="1" id="KW-0812">Transmembrane</keyword>
<feature type="transmembrane region" description="Helical" evidence="1">
    <location>
        <begin position="16"/>
        <end position="37"/>
    </location>
</feature>
<dbReference type="InterPro" id="IPR048435">
    <property type="entry name" value="MASE6"/>
</dbReference>
<keyword evidence="1" id="KW-1133">Transmembrane helix</keyword>
<evidence type="ECO:0000313" key="3">
    <source>
        <dbReference type="EMBL" id="KKN42373.1"/>
    </source>
</evidence>
<dbReference type="FunFam" id="3.30.70.270:FF:000001">
    <property type="entry name" value="Diguanylate cyclase domain protein"/>
    <property type="match status" value="1"/>
</dbReference>
<dbReference type="NCBIfam" id="TIGR00254">
    <property type="entry name" value="GGDEF"/>
    <property type="match status" value="1"/>
</dbReference>
<dbReference type="PROSITE" id="PS50887">
    <property type="entry name" value="GGDEF"/>
    <property type="match status" value="1"/>
</dbReference>
<keyword evidence="1" id="KW-0472">Membrane</keyword>
<dbReference type="AlphaFoldDB" id="A0A0F9TLR8"/>
<comment type="caution">
    <text evidence="3">The sequence shown here is derived from an EMBL/GenBank/DDBJ whole genome shotgun (WGS) entry which is preliminary data.</text>
</comment>
<sequence length="345" mass="38666">MDIAALNSTKSLRKDVLRGMCLCFGVLSVGFAGFNLTVNNFPLLGYIEICFSIYCIFTYITLIRRPLQFWQSVVMCALITFIVILGTSLASPRNGVYVWSFALPILYYLLLGKQYGVIFSANLLVIQVFILGSKSTLSPFETFNLSLNLICAYFSIWAISHVFEGSRSNFSKRLKNLALLDPLTGAGNRLSMNHYFEVELQDKSQLYLFLLDLDFFKQVNDEHGHGVGDQVLVEVATLLRIVLGRGYVFRVGGEEFALFSSFANEEAALNTAEQIRARFENTTFNIDGLAINVTTSIGVAKFKSTNSLESFVNQADKQLYKAKRFGRNKVYCKFKAESELDVATA</sequence>
<dbReference type="InterPro" id="IPR029787">
    <property type="entry name" value="Nucleotide_cyclase"/>
</dbReference>
<protein>
    <recommendedName>
        <fullName evidence="2">GGDEF domain-containing protein</fullName>
    </recommendedName>
</protein>
<dbReference type="InterPro" id="IPR050469">
    <property type="entry name" value="Diguanylate_Cyclase"/>
</dbReference>
<feature type="transmembrane region" description="Helical" evidence="1">
    <location>
        <begin position="69"/>
        <end position="90"/>
    </location>
</feature>
<dbReference type="Gene3D" id="3.30.70.270">
    <property type="match status" value="1"/>
</dbReference>
<dbReference type="PANTHER" id="PTHR45138">
    <property type="entry name" value="REGULATORY COMPONENTS OF SENSORY TRANSDUCTION SYSTEM"/>
    <property type="match status" value="1"/>
</dbReference>
<dbReference type="InterPro" id="IPR043128">
    <property type="entry name" value="Rev_trsase/Diguanyl_cyclase"/>
</dbReference>
<proteinExistence type="predicted"/>
<feature type="domain" description="GGDEF" evidence="2">
    <location>
        <begin position="204"/>
        <end position="335"/>
    </location>
</feature>
<gene>
    <name evidence="3" type="ORF">LCGC14_0713910</name>
</gene>
<accession>A0A0F9TLR8</accession>
<dbReference type="EMBL" id="LAZR01001585">
    <property type="protein sequence ID" value="KKN42373.1"/>
    <property type="molecule type" value="Genomic_DNA"/>
</dbReference>
<dbReference type="GO" id="GO:0052621">
    <property type="term" value="F:diguanylate cyclase activity"/>
    <property type="evidence" value="ECO:0007669"/>
    <property type="project" value="TreeGrafter"/>
</dbReference>
<reference evidence="3" key="1">
    <citation type="journal article" date="2015" name="Nature">
        <title>Complex archaea that bridge the gap between prokaryotes and eukaryotes.</title>
        <authorList>
            <person name="Spang A."/>
            <person name="Saw J.H."/>
            <person name="Jorgensen S.L."/>
            <person name="Zaremba-Niedzwiedzka K."/>
            <person name="Martijn J."/>
            <person name="Lind A.E."/>
            <person name="van Eijk R."/>
            <person name="Schleper C."/>
            <person name="Guy L."/>
            <person name="Ettema T.J."/>
        </authorList>
    </citation>
    <scope>NUCLEOTIDE SEQUENCE</scope>
</reference>
<organism evidence="3">
    <name type="scientific">marine sediment metagenome</name>
    <dbReference type="NCBI Taxonomy" id="412755"/>
    <lineage>
        <taxon>unclassified sequences</taxon>
        <taxon>metagenomes</taxon>
        <taxon>ecological metagenomes</taxon>
    </lineage>
</organism>
<dbReference type="SMART" id="SM00267">
    <property type="entry name" value="GGDEF"/>
    <property type="match status" value="1"/>
</dbReference>
<feature type="transmembrane region" description="Helical" evidence="1">
    <location>
        <begin position="96"/>
        <end position="111"/>
    </location>
</feature>
<dbReference type="InterPro" id="IPR000160">
    <property type="entry name" value="GGDEF_dom"/>
</dbReference>
<feature type="transmembrane region" description="Helical" evidence="1">
    <location>
        <begin position="43"/>
        <end position="62"/>
    </location>
</feature>
<dbReference type="CDD" id="cd01949">
    <property type="entry name" value="GGDEF"/>
    <property type="match status" value="1"/>
</dbReference>
<dbReference type="Pfam" id="PF00990">
    <property type="entry name" value="GGDEF"/>
    <property type="match status" value="1"/>
</dbReference>
<evidence type="ECO:0000256" key="1">
    <source>
        <dbReference type="SAM" id="Phobius"/>
    </source>
</evidence>
<dbReference type="Pfam" id="PF20966">
    <property type="entry name" value="MASE6"/>
    <property type="match status" value="1"/>
</dbReference>
<dbReference type="SUPFAM" id="SSF55073">
    <property type="entry name" value="Nucleotide cyclase"/>
    <property type="match status" value="1"/>
</dbReference>